<dbReference type="InterPro" id="IPR013328">
    <property type="entry name" value="6PGD_dom2"/>
</dbReference>
<gene>
    <name evidence="10" type="ORF">GCM10007368_01230</name>
</gene>
<comment type="caution">
    <text evidence="10">The sequence shown here is derived from an EMBL/GenBank/DDBJ whole genome shotgun (WGS) entry which is preliminary data.</text>
</comment>
<evidence type="ECO:0000256" key="2">
    <source>
        <dbReference type="ARBA" id="ARBA00012939"/>
    </source>
</evidence>
<comment type="catalytic activity">
    <reaction evidence="6">
        <text>D-mannitol 1-phosphate + NAD(+) = beta-D-fructose 6-phosphate + NADH + H(+)</text>
        <dbReference type="Rhea" id="RHEA:19661"/>
        <dbReference type="ChEBI" id="CHEBI:15378"/>
        <dbReference type="ChEBI" id="CHEBI:57540"/>
        <dbReference type="ChEBI" id="CHEBI:57634"/>
        <dbReference type="ChEBI" id="CHEBI:57945"/>
        <dbReference type="ChEBI" id="CHEBI:61381"/>
        <dbReference type="EC" id="1.1.1.17"/>
    </reaction>
</comment>
<feature type="region of interest" description="Disordered" evidence="7">
    <location>
        <begin position="1"/>
        <end position="22"/>
    </location>
</feature>
<dbReference type="Pfam" id="PF01232">
    <property type="entry name" value="Mannitol_dh"/>
    <property type="match status" value="1"/>
</dbReference>
<keyword evidence="11" id="KW-1185">Reference proteome</keyword>
<evidence type="ECO:0000256" key="5">
    <source>
        <dbReference type="ARBA" id="ARBA00023027"/>
    </source>
</evidence>
<dbReference type="EMBL" id="BMDG01000001">
    <property type="protein sequence ID" value="GGI04452.1"/>
    <property type="molecule type" value="Genomic_DNA"/>
</dbReference>
<evidence type="ECO:0000256" key="3">
    <source>
        <dbReference type="ARBA" id="ARBA00016219"/>
    </source>
</evidence>
<dbReference type="InterPro" id="IPR036291">
    <property type="entry name" value="NAD(P)-bd_dom_sf"/>
</dbReference>
<dbReference type="SUPFAM" id="SSF48179">
    <property type="entry name" value="6-phosphogluconate dehydrogenase C-terminal domain-like"/>
    <property type="match status" value="1"/>
</dbReference>
<accession>A0ABQ2AZS1</accession>
<dbReference type="InterPro" id="IPR013118">
    <property type="entry name" value="Mannitol_DH_C"/>
</dbReference>
<proteinExistence type="inferred from homology"/>
<evidence type="ECO:0000256" key="7">
    <source>
        <dbReference type="SAM" id="MobiDB-lite"/>
    </source>
</evidence>
<sequence>MTTDRLTRSALPQPLPPGVAPPVTPAQVGVVHLGIGAFHRAHQAVFTEEAARATGDLRWGILGVTQRSAAVRDQLRPQGGVYAVLTAGTDRARLDLVGSVVDVVWPAEETPRVLAALAAPTTHVVTLTVTEKGYARGADGGLDLDRVADDLAALRAEHGVDGAAGRPSDADAVSGGPGRSAIGLLVRGLAARYRAAEAAGDRRPLTVLTCDNMVDNGRVLQRLVDAAVDAALPGSRGDALRAWLAADVTFPCSMVDRIVPATTPAQRDAVERDLGGRDEGLVVGEPFRQWVIEDRFAGPRPPWEAAGATFTADVAPWERAKLRMLNGTHSLLAYAGRLAGHATIAEAVADPALRERARAFMLDDALPTLTPPDGADLAAYGESLLERFANPATGHTTVQVSMDGTQKIPIRWGGIVADRLAAGEVPAGAAFALAAWCEVVRRAAADGRAVDDPRADELRSVVADAGGGDAAAAPRADVARSLLALPGLLPGGAGTDARLVDAVLAEARSLT</sequence>
<dbReference type="Gene3D" id="1.10.1040.10">
    <property type="entry name" value="N-(1-d-carboxylethyl)-l-norvaline Dehydrogenase, domain 2"/>
    <property type="match status" value="1"/>
</dbReference>
<dbReference type="RefSeq" id="WP_188521712.1">
    <property type="nucleotide sequence ID" value="NZ_BMDG01000001.1"/>
</dbReference>
<evidence type="ECO:0000259" key="9">
    <source>
        <dbReference type="Pfam" id="PF08125"/>
    </source>
</evidence>
<dbReference type="PANTHER" id="PTHR43362:SF1">
    <property type="entry name" value="MANNITOL DEHYDROGENASE 2-RELATED"/>
    <property type="match status" value="1"/>
</dbReference>
<dbReference type="Gene3D" id="3.40.50.720">
    <property type="entry name" value="NAD(P)-binding Rossmann-like Domain"/>
    <property type="match status" value="1"/>
</dbReference>
<evidence type="ECO:0000313" key="10">
    <source>
        <dbReference type="EMBL" id="GGI04452.1"/>
    </source>
</evidence>
<evidence type="ECO:0000256" key="4">
    <source>
        <dbReference type="ARBA" id="ARBA00023002"/>
    </source>
</evidence>
<feature type="domain" description="Mannitol dehydrogenase N-terminal" evidence="8">
    <location>
        <begin position="29"/>
        <end position="304"/>
    </location>
</feature>
<dbReference type="InterPro" id="IPR008927">
    <property type="entry name" value="6-PGluconate_DH-like_C_sf"/>
</dbReference>
<dbReference type="InterPro" id="IPR013131">
    <property type="entry name" value="Mannitol_DH_N"/>
</dbReference>
<evidence type="ECO:0000256" key="6">
    <source>
        <dbReference type="ARBA" id="ARBA00048615"/>
    </source>
</evidence>
<name>A0ABQ2AZS1_9MICO</name>
<organism evidence="10 11">
    <name type="scientific">Isoptericola cucumis</name>
    <dbReference type="NCBI Taxonomy" id="1776856"/>
    <lineage>
        <taxon>Bacteria</taxon>
        <taxon>Bacillati</taxon>
        <taxon>Actinomycetota</taxon>
        <taxon>Actinomycetes</taxon>
        <taxon>Micrococcales</taxon>
        <taxon>Promicromonosporaceae</taxon>
        <taxon>Isoptericola</taxon>
    </lineage>
</organism>
<dbReference type="Proteomes" id="UP000632535">
    <property type="component" value="Unassembled WGS sequence"/>
</dbReference>
<reference evidence="11" key="1">
    <citation type="journal article" date="2019" name="Int. J. Syst. Evol. Microbiol.">
        <title>The Global Catalogue of Microorganisms (GCM) 10K type strain sequencing project: providing services to taxonomists for standard genome sequencing and annotation.</title>
        <authorList>
            <consortium name="The Broad Institute Genomics Platform"/>
            <consortium name="The Broad Institute Genome Sequencing Center for Infectious Disease"/>
            <person name="Wu L."/>
            <person name="Ma J."/>
        </authorList>
    </citation>
    <scope>NUCLEOTIDE SEQUENCE [LARGE SCALE GENOMIC DNA]</scope>
    <source>
        <strain evidence="11">CCM 8653</strain>
    </source>
</reference>
<evidence type="ECO:0000313" key="11">
    <source>
        <dbReference type="Proteomes" id="UP000632535"/>
    </source>
</evidence>
<protein>
    <recommendedName>
        <fullName evidence="3">Mannitol-1-phosphate 5-dehydrogenase</fullName>
        <ecNumber evidence="2">1.1.1.17</ecNumber>
    </recommendedName>
</protein>
<keyword evidence="4" id="KW-0560">Oxidoreductase</keyword>
<dbReference type="PROSITE" id="PS00974">
    <property type="entry name" value="MANNITOL_DHGENASE"/>
    <property type="match status" value="1"/>
</dbReference>
<evidence type="ECO:0000256" key="1">
    <source>
        <dbReference type="ARBA" id="ARBA00006541"/>
    </source>
</evidence>
<dbReference type="EC" id="1.1.1.17" evidence="2"/>
<dbReference type="SUPFAM" id="SSF51735">
    <property type="entry name" value="NAD(P)-binding Rossmann-fold domains"/>
    <property type="match status" value="1"/>
</dbReference>
<keyword evidence="5" id="KW-0520">NAD</keyword>
<feature type="domain" description="Mannitol dehydrogenase C-terminal" evidence="9">
    <location>
        <begin position="313"/>
        <end position="462"/>
    </location>
</feature>
<dbReference type="InterPro" id="IPR050988">
    <property type="entry name" value="Mannitol_DH/Oxidoreductase"/>
</dbReference>
<feature type="compositionally biased region" description="Pro residues" evidence="7">
    <location>
        <begin position="13"/>
        <end position="22"/>
    </location>
</feature>
<dbReference type="Pfam" id="PF08125">
    <property type="entry name" value="Mannitol_dh_C"/>
    <property type="match status" value="1"/>
</dbReference>
<dbReference type="PANTHER" id="PTHR43362">
    <property type="entry name" value="MANNITOL DEHYDROGENASE DSF1-RELATED"/>
    <property type="match status" value="1"/>
</dbReference>
<comment type="similarity">
    <text evidence="1">Belongs to the mannitol dehydrogenase family.</text>
</comment>
<evidence type="ECO:0000259" key="8">
    <source>
        <dbReference type="Pfam" id="PF01232"/>
    </source>
</evidence>
<dbReference type="InterPro" id="IPR023027">
    <property type="entry name" value="Mannitol_DH_CS"/>
</dbReference>